<comment type="subcellular location">
    <subcellularLocation>
        <location evidence="1">Nucleus</location>
    </subcellularLocation>
</comment>
<evidence type="ECO:0000256" key="1">
    <source>
        <dbReference type="ARBA" id="ARBA00004123"/>
    </source>
</evidence>
<protein>
    <submittedName>
        <fullName evidence="6">mRNA splicing factor CWC22</fullName>
    </submittedName>
</protein>
<dbReference type="AlphaFoldDB" id="A0A0H5BQZ9"/>
<keyword evidence="2" id="KW-0507">mRNA processing</keyword>
<dbReference type="GO" id="GO:0003723">
    <property type="term" value="F:RNA binding"/>
    <property type="evidence" value="ECO:0007669"/>
    <property type="project" value="TreeGrafter"/>
</dbReference>
<dbReference type="GO" id="GO:0071013">
    <property type="term" value="C:catalytic step 2 spliceosome"/>
    <property type="evidence" value="ECO:0007669"/>
    <property type="project" value="TreeGrafter"/>
</dbReference>
<evidence type="ECO:0000256" key="4">
    <source>
        <dbReference type="ARBA" id="ARBA00023242"/>
    </source>
</evidence>
<dbReference type="Pfam" id="PF02847">
    <property type="entry name" value="MA3"/>
    <property type="match status" value="1"/>
</dbReference>
<organism evidence="6">
    <name type="scientific">Amorphochlora amoebiformis</name>
    <dbReference type="NCBI Taxonomy" id="1561963"/>
    <lineage>
        <taxon>Eukaryota</taxon>
        <taxon>Sar</taxon>
        <taxon>Rhizaria</taxon>
        <taxon>Cercozoa</taxon>
        <taxon>Chlorarachniophyceae</taxon>
        <taxon>Amorphochlora</taxon>
    </lineage>
</organism>
<dbReference type="EMBL" id="AB996602">
    <property type="protein sequence ID" value="BAS01829.1"/>
    <property type="molecule type" value="Genomic_DNA"/>
</dbReference>
<dbReference type="GO" id="GO:0000398">
    <property type="term" value="P:mRNA splicing, via spliceosome"/>
    <property type="evidence" value="ECO:0007669"/>
    <property type="project" value="TreeGrafter"/>
</dbReference>
<proteinExistence type="predicted"/>
<feature type="domain" description="MI" evidence="5">
    <location>
        <begin position="286"/>
        <end position="402"/>
    </location>
</feature>
<dbReference type="SMART" id="SM00544">
    <property type="entry name" value="MA3"/>
    <property type="match status" value="1"/>
</dbReference>
<gene>
    <name evidence="6" type="primary">cwc22</name>
</gene>
<sequence length="421" mass="50069">MNINPQNSLVNTSTFLIGYEKHLLNIQYDYKYLLRIIYLNSNEIVEKILKIQNRFPSTITNLTQLIQNVYFIFPEFIEITFNKQIVQLKQSYKYHLLNICKGSLLFMISMIEKKILHKAIMYEILIMSFNQKSYFSLLISLYIMKLFDRFNLLNNTDVLNRIKNEMKYYSKSILDFTNKENRIINLQNKSVINFKINKSGNLLYFSKPMLYLCTLRRSTCVDKIKNNPHYKNHHFMIILELFNYLHVIKKINEHKYEKPAKTSGTSDIKKAINPMGVKNTKSFEDHMKKNIYLLIMSSLSPDEILHKIFKLKVSKNLYVYISTILIEAFISEKSYKDIYTKVAEKLCKKKTQFKIIFEESYCEIYKNLHKLSSDKTKMIAQFFSYLISTNSISSNVLNLIHFSLTVTIIYIEFNFYTKNIY</sequence>
<evidence type="ECO:0000313" key="6">
    <source>
        <dbReference type="EMBL" id="BAS01829.1"/>
    </source>
</evidence>
<evidence type="ECO:0000256" key="3">
    <source>
        <dbReference type="ARBA" id="ARBA00023187"/>
    </source>
</evidence>
<dbReference type="InterPro" id="IPR050781">
    <property type="entry name" value="CWC22_splicing_factor"/>
</dbReference>
<dbReference type="PANTHER" id="PTHR18034">
    <property type="entry name" value="CELL CYCLE CONTROL PROTEIN CWF22-RELATED"/>
    <property type="match status" value="1"/>
</dbReference>
<accession>A0A0H5BQZ9</accession>
<reference evidence="6" key="1">
    <citation type="journal article" date="2015" name="Genome Biol. Evol.">
        <title>Nucleomorph Genome Sequences of Two Chlorarachniophytes, Amorphochlora amoebiformis and Lotharella vacuolata.</title>
        <authorList>
            <person name="Suzuki S."/>
            <person name="Shirato S."/>
            <person name="Hirakawa Y."/>
            <person name="Ishida K."/>
        </authorList>
    </citation>
    <scope>NUCLEOTIDE SEQUENCE</scope>
    <source>
        <strain evidence="6">CCMP2058</strain>
    </source>
</reference>
<evidence type="ECO:0000256" key="2">
    <source>
        <dbReference type="ARBA" id="ARBA00022664"/>
    </source>
</evidence>
<keyword evidence="6" id="KW-0542">Nucleomorph</keyword>
<name>A0A0H5BQZ9_9EUKA</name>
<keyword evidence="4" id="KW-0539">Nucleus</keyword>
<dbReference type="InterPro" id="IPR003891">
    <property type="entry name" value="Initiation_fac_eIF4g_MI"/>
</dbReference>
<geneLocation type="nucleomorph" evidence="6"/>
<keyword evidence="3" id="KW-0508">mRNA splicing</keyword>
<dbReference type="PANTHER" id="PTHR18034:SF3">
    <property type="entry name" value="PRE-MRNA-SPLICING FACTOR CWC22 HOMOLOG"/>
    <property type="match status" value="1"/>
</dbReference>
<dbReference type="PROSITE" id="PS51366">
    <property type="entry name" value="MI"/>
    <property type="match status" value="1"/>
</dbReference>
<evidence type="ECO:0000259" key="5">
    <source>
        <dbReference type="PROSITE" id="PS51366"/>
    </source>
</evidence>